<dbReference type="PaxDb" id="353153-Q4DBY3"/>
<evidence type="ECO:0008006" key="11">
    <source>
        <dbReference type="Google" id="ProtNLM"/>
    </source>
</evidence>
<evidence type="ECO:0000256" key="8">
    <source>
        <dbReference type="ARBA" id="ARBA00023136"/>
    </source>
</evidence>
<evidence type="ECO:0000256" key="6">
    <source>
        <dbReference type="ARBA" id="ARBA00022989"/>
    </source>
</evidence>
<dbReference type="PANTHER" id="PTHR21304:SF0">
    <property type="entry name" value="MICOS COMPLEX SUBUNIT MIC10"/>
    <property type="match status" value="1"/>
</dbReference>
<dbReference type="KEGG" id="tcr:506977.60"/>
<dbReference type="Proteomes" id="UP000002296">
    <property type="component" value="Unassembled WGS sequence"/>
</dbReference>
<evidence type="ECO:0000256" key="4">
    <source>
        <dbReference type="ARBA" id="ARBA00022692"/>
    </source>
</evidence>
<dbReference type="Pfam" id="PF04418">
    <property type="entry name" value="DUF543"/>
    <property type="match status" value="1"/>
</dbReference>
<keyword evidence="6" id="KW-1133">Transmembrane helix</keyword>
<organism evidence="9 10">
    <name type="scientific">Trypanosoma cruzi (strain CL Brener)</name>
    <dbReference type="NCBI Taxonomy" id="353153"/>
    <lineage>
        <taxon>Eukaryota</taxon>
        <taxon>Discoba</taxon>
        <taxon>Euglenozoa</taxon>
        <taxon>Kinetoplastea</taxon>
        <taxon>Metakinetoplastina</taxon>
        <taxon>Trypanosomatida</taxon>
        <taxon>Trypanosomatidae</taxon>
        <taxon>Trypanosoma</taxon>
        <taxon>Schizotrypanum</taxon>
    </lineage>
</organism>
<dbReference type="OMA" id="VWTAEVV"/>
<sequence>MTQRVSTVASEKVLLPRESLTEAEKWRYAIDNTLKLCGLGFLSGAAFSLIVFRNVGPRIAVTALGGGFGLGKSYVDMRYVFGHEVVAEAVWTAEVVKRTNHGTAAFNEGETAGPQ</sequence>
<evidence type="ECO:0000256" key="1">
    <source>
        <dbReference type="ARBA" id="ARBA00002689"/>
    </source>
</evidence>
<gene>
    <name evidence="9" type="ORF">Tc00.1047053506977.60</name>
</gene>
<dbReference type="GO" id="GO:0061617">
    <property type="term" value="C:MICOS complex"/>
    <property type="evidence" value="ECO:0007669"/>
    <property type="project" value="InterPro"/>
</dbReference>
<dbReference type="EMBL" id="AAHK01000681">
    <property type="protein sequence ID" value="EAN90032.1"/>
    <property type="molecule type" value="Genomic_DNA"/>
</dbReference>
<evidence type="ECO:0000256" key="3">
    <source>
        <dbReference type="ARBA" id="ARBA00006792"/>
    </source>
</evidence>
<dbReference type="GeneID" id="3542926"/>
<dbReference type="PANTHER" id="PTHR21304">
    <property type="entry name" value="MICOS COMPLEX SUBUNIT MIC10"/>
    <property type="match status" value="1"/>
</dbReference>
<dbReference type="eggNOG" id="ENOG502S6B0">
    <property type="taxonomic scope" value="Eukaryota"/>
</dbReference>
<evidence type="ECO:0000313" key="9">
    <source>
        <dbReference type="EMBL" id="EAN90032.1"/>
    </source>
</evidence>
<keyword evidence="5" id="KW-0999">Mitochondrion inner membrane</keyword>
<evidence type="ECO:0000313" key="10">
    <source>
        <dbReference type="Proteomes" id="UP000002296"/>
    </source>
</evidence>
<accession>Q4DBY3</accession>
<reference evidence="9 10" key="1">
    <citation type="journal article" date="2005" name="Science">
        <title>The genome sequence of Trypanosoma cruzi, etiologic agent of Chagas disease.</title>
        <authorList>
            <person name="El-Sayed N.M."/>
            <person name="Myler P.J."/>
            <person name="Bartholomeu D.C."/>
            <person name="Nilsson D."/>
            <person name="Aggarwal G."/>
            <person name="Tran A.N."/>
            <person name="Ghedin E."/>
            <person name="Worthey E.A."/>
            <person name="Delcher A.L."/>
            <person name="Blandin G."/>
            <person name="Westenberger S.J."/>
            <person name="Caler E."/>
            <person name="Cerqueira G.C."/>
            <person name="Branche C."/>
            <person name="Haas B."/>
            <person name="Anupama A."/>
            <person name="Arner E."/>
            <person name="Aslund L."/>
            <person name="Attipoe P."/>
            <person name="Bontempi E."/>
            <person name="Bringaud F."/>
            <person name="Burton P."/>
            <person name="Cadag E."/>
            <person name="Campbell D.A."/>
            <person name="Carrington M."/>
            <person name="Crabtree J."/>
            <person name="Darban H."/>
            <person name="da Silveira J.F."/>
            <person name="de Jong P."/>
            <person name="Edwards K."/>
            <person name="Englund P.T."/>
            <person name="Fazelina G."/>
            <person name="Feldblyum T."/>
            <person name="Ferella M."/>
            <person name="Frasch A.C."/>
            <person name="Gull K."/>
            <person name="Horn D."/>
            <person name="Hou L."/>
            <person name="Huang Y."/>
            <person name="Kindlund E."/>
            <person name="Klingbeil M."/>
            <person name="Kluge S."/>
            <person name="Koo H."/>
            <person name="Lacerda D."/>
            <person name="Levin M.J."/>
            <person name="Lorenzi H."/>
            <person name="Louie T."/>
            <person name="Machado C.R."/>
            <person name="McCulloch R."/>
            <person name="McKenna A."/>
            <person name="Mizuno Y."/>
            <person name="Mottram J.C."/>
            <person name="Nelson S."/>
            <person name="Ochaya S."/>
            <person name="Osoegawa K."/>
            <person name="Pai G."/>
            <person name="Parsons M."/>
            <person name="Pentony M."/>
            <person name="Pettersson U."/>
            <person name="Pop M."/>
            <person name="Ramirez J.L."/>
            <person name="Rinta J."/>
            <person name="Robertson L."/>
            <person name="Salzberg S.L."/>
            <person name="Sanchez D.O."/>
            <person name="Seyler A."/>
            <person name="Sharma R."/>
            <person name="Shetty J."/>
            <person name="Simpson A.J."/>
            <person name="Sisk E."/>
            <person name="Tammi M.T."/>
            <person name="Tarleton R."/>
            <person name="Teixeira S."/>
            <person name="Van Aken S."/>
            <person name="Vogt C."/>
            <person name="Ward P.N."/>
            <person name="Wickstead B."/>
            <person name="Wortman J."/>
            <person name="White O."/>
            <person name="Fraser C.M."/>
            <person name="Stuart K.D."/>
            <person name="Andersson B."/>
        </authorList>
    </citation>
    <scope>NUCLEOTIDE SEQUENCE [LARGE SCALE GENOMIC DNA]</scope>
    <source>
        <strain evidence="9 10">CL Brener</strain>
    </source>
</reference>
<protein>
    <recommendedName>
        <fullName evidence="11">MICOS complex subunit MIC10</fullName>
    </recommendedName>
</protein>
<keyword evidence="10" id="KW-1185">Reference proteome</keyword>
<comment type="caution">
    <text evidence="9">The sequence shown here is derived from an EMBL/GenBank/DDBJ whole genome shotgun (WGS) entry which is preliminary data.</text>
</comment>
<dbReference type="RefSeq" id="XP_811883.1">
    <property type="nucleotide sequence ID" value="XM_806790.1"/>
</dbReference>
<proteinExistence type="inferred from homology"/>
<dbReference type="InParanoid" id="Q4DBY3"/>
<evidence type="ECO:0000256" key="5">
    <source>
        <dbReference type="ARBA" id="ARBA00022792"/>
    </source>
</evidence>
<keyword evidence="8" id="KW-0472">Membrane</keyword>
<keyword evidence="7" id="KW-0496">Mitochondrion</keyword>
<comment type="subcellular location">
    <subcellularLocation>
        <location evidence="2">Mitochondrion inner membrane</location>
        <topology evidence="2">Single-pass membrane protein</topology>
    </subcellularLocation>
</comment>
<comment type="similarity">
    <text evidence="3">Belongs to the MICOS complex subunit Mic10 family.</text>
</comment>
<name>Q4DBY3_TRYCC</name>
<dbReference type="InterPro" id="IPR007512">
    <property type="entry name" value="Mic10"/>
</dbReference>
<keyword evidence="4" id="KW-0812">Transmembrane</keyword>
<evidence type="ECO:0000256" key="7">
    <source>
        <dbReference type="ARBA" id="ARBA00023128"/>
    </source>
</evidence>
<comment type="function">
    <text evidence="1">Component of the MICOS complex, a large protein complex of the mitochondrial inner membrane that plays crucial roles in the maintenance of crista junctions, inner membrane architecture, and formation of contact sites to the outer membrane.</text>
</comment>
<dbReference type="AlphaFoldDB" id="Q4DBY3"/>
<evidence type="ECO:0000256" key="2">
    <source>
        <dbReference type="ARBA" id="ARBA00004434"/>
    </source>
</evidence>